<organism evidence="5 6">
    <name type="scientific">Rhizobium lusitanum</name>
    <dbReference type="NCBI Taxonomy" id="293958"/>
    <lineage>
        <taxon>Bacteria</taxon>
        <taxon>Pseudomonadati</taxon>
        <taxon>Pseudomonadota</taxon>
        <taxon>Alphaproteobacteria</taxon>
        <taxon>Hyphomicrobiales</taxon>
        <taxon>Rhizobiaceae</taxon>
        <taxon>Rhizobium/Agrobacterium group</taxon>
        <taxon>Rhizobium</taxon>
    </lineage>
</organism>
<dbReference type="AlphaFoldDB" id="A0A6L9UGT3"/>
<gene>
    <name evidence="5" type="ORF">GR212_33845</name>
</gene>
<dbReference type="InterPro" id="IPR009594">
    <property type="entry name" value="Tscrpt_reg_HTH_AraC_N"/>
</dbReference>
<reference evidence="5 6" key="1">
    <citation type="submission" date="2019-12" db="EMBL/GenBank/DDBJ databases">
        <title>Rhizobium genotypes associated with high levels of biological nitrogen fixation by grain legumes in a temperate-maritime cropping system.</title>
        <authorList>
            <person name="Maluk M."/>
            <person name="Francesc Ferrando Molina F."/>
            <person name="Lopez Del Egido L."/>
            <person name="Lafos M."/>
            <person name="Langarica-Fuentes A."/>
            <person name="Gebre Yohannes G."/>
            <person name="Young M.W."/>
            <person name="Martin P."/>
            <person name="Gantlett R."/>
            <person name="Kenicer G."/>
            <person name="Hawes C."/>
            <person name="Begg G.S."/>
            <person name="Quilliam R.S."/>
            <person name="Squire G.R."/>
            <person name="Poole P.S."/>
            <person name="Young P.W."/>
            <person name="Iannetta P.M."/>
            <person name="James E.K."/>
        </authorList>
    </citation>
    <scope>NUCLEOTIDE SEQUENCE [LARGE SCALE GENOMIC DNA]</scope>
    <source>
        <strain evidence="5 6">JHI1118</strain>
    </source>
</reference>
<dbReference type="SUPFAM" id="SSF46689">
    <property type="entry name" value="Homeodomain-like"/>
    <property type="match status" value="2"/>
</dbReference>
<dbReference type="PROSITE" id="PS01124">
    <property type="entry name" value="HTH_ARAC_FAMILY_2"/>
    <property type="match status" value="1"/>
</dbReference>
<dbReference type="GO" id="GO:0043565">
    <property type="term" value="F:sequence-specific DNA binding"/>
    <property type="evidence" value="ECO:0007669"/>
    <property type="project" value="InterPro"/>
</dbReference>
<dbReference type="InterPro" id="IPR018062">
    <property type="entry name" value="HTH_AraC-typ_CS"/>
</dbReference>
<accession>A0A6L9UGT3</accession>
<dbReference type="Pfam" id="PF12833">
    <property type="entry name" value="HTH_18"/>
    <property type="match status" value="1"/>
</dbReference>
<dbReference type="InterPro" id="IPR009057">
    <property type="entry name" value="Homeodomain-like_sf"/>
</dbReference>
<dbReference type="SMART" id="SM00342">
    <property type="entry name" value="HTH_ARAC"/>
    <property type="match status" value="1"/>
</dbReference>
<dbReference type="PROSITE" id="PS00041">
    <property type="entry name" value="HTH_ARAC_FAMILY_1"/>
    <property type="match status" value="1"/>
</dbReference>
<comment type="caution">
    <text evidence="5">The sequence shown here is derived from an EMBL/GenBank/DDBJ whole genome shotgun (WGS) entry which is preliminary data.</text>
</comment>
<dbReference type="PANTHER" id="PTHR43436">
    <property type="entry name" value="ARAC-FAMILY TRANSCRIPTIONAL REGULATOR"/>
    <property type="match status" value="1"/>
</dbReference>
<name>A0A6L9UGT3_9HYPH</name>
<dbReference type="Proteomes" id="UP000483035">
    <property type="component" value="Unassembled WGS sequence"/>
</dbReference>
<evidence type="ECO:0000256" key="1">
    <source>
        <dbReference type="ARBA" id="ARBA00023015"/>
    </source>
</evidence>
<dbReference type="Gene3D" id="1.10.10.60">
    <property type="entry name" value="Homeodomain-like"/>
    <property type="match status" value="2"/>
</dbReference>
<protein>
    <submittedName>
        <fullName evidence="5">Helix-turn-helix domain-containing protein</fullName>
    </submittedName>
</protein>
<keyword evidence="2" id="KW-0238">DNA-binding</keyword>
<dbReference type="EMBL" id="WUEY01000032">
    <property type="protein sequence ID" value="NEI74531.1"/>
    <property type="molecule type" value="Genomic_DNA"/>
</dbReference>
<proteinExistence type="predicted"/>
<dbReference type="RefSeq" id="WP_163993887.1">
    <property type="nucleotide sequence ID" value="NZ_WUEY01000032.1"/>
</dbReference>
<evidence type="ECO:0000259" key="4">
    <source>
        <dbReference type="PROSITE" id="PS01124"/>
    </source>
</evidence>
<dbReference type="InterPro" id="IPR018060">
    <property type="entry name" value="HTH_AraC"/>
</dbReference>
<keyword evidence="1" id="KW-0805">Transcription regulation</keyword>
<evidence type="ECO:0000313" key="5">
    <source>
        <dbReference type="EMBL" id="NEI74531.1"/>
    </source>
</evidence>
<evidence type="ECO:0000313" key="6">
    <source>
        <dbReference type="Proteomes" id="UP000483035"/>
    </source>
</evidence>
<sequence>MEPLIELRERIIRHTGPEELATIPTAIGGMKLSICRTTTEPIGHVYEPVLVVVIQGQKQTVLGERIFDYGVGQYLVVSVDLPITSHIAFANEEEPFLAVAFTLRPASIASLLLEAMISEGPPVEISGMGVSPAPPDLLDAILRMIRLLERPKDIPILMPGLEREILWRLLNGDQGGLVRQIGLADSRLSQISHAIRWLRSHYAEIIRIEDMAERAGMSLSTFHRHFRAVTAMTPIQYQKQVRLQEARMRLIAESEDVASVGFSVGYDSPSQFSREYSRLFGLPPGRDADRLRQLSPERRVAM</sequence>
<dbReference type="GO" id="GO:0003700">
    <property type="term" value="F:DNA-binding transcription factor activity"/>
    <property type="evidence" value="ECO:0007669"/>
    <property type="project" value="InterPro"/>
</dbReference>
<evidence type="ECO:0000256" key="3">
    <source>
        <dbReference type="ARBA" id="ARBA00023163"/>
    </source>
</evidence>
<dbReference type="PANTHER" id="PTHR43436:SF1">
    <property type="entry name" value="TRANSCRIPTIONAL REGULATORY PROTEIN"/>
    <property type="match status" value="1"/>
</dbReference>
<dbReference type="Pfam" id="PF06719">
    <property type="entry name" value="AraC_N"/>
    <property type="match status" value="1"/>
</dbReference>
<evidence type="ECO:0000256" key="2">
    <source>
        <dbReference type="ARBA" id="ARBA00023125"/>
    </source>
</evidence>
<feature type="domain" description="HTH araC/xylS-type" evidence="4">
    <location>
        <begin position="192"/>
        <end position="290"/>
    </location>
</feature>
<keyword evidence="3" id="KW-0804">Transcription</keyword>